<organism evidence="3 4">
    <name type="scientific">Neoaquamicrobium microcysteis</name>
    <dbReference type="NCBI Taxonomy" id="2682781"/>
    <lineage>
        <taxon>Bacteria</taxon>
        <taxon>Pseudomonadati</taxon>
        <taxon>Pseudomonadota</taxon>
        <taxon>Alphaproteobacteria</taxon>
        <taxon>Hyphomicrobiales</taxon>
        <taxon>Phyllobacteriaceae</taxon>
        <taxon>Neoaquamicrobium</taxon>
    </lineage>
</organism>
<feature type="chain" id="PRO_5022781140" description="Secreted protein" evidence="2">
    <location>
        <begin position="23"/>
        <end position="114"/>
    </location>
</feature>
<name>A0A5D4GWP2_9HYPH</name>
<dbReference type="EMBL" id="VSZS01000061">
    <property type="protein sequence ID" value="TYR32798.1"/>
    <property type="molecule type" value="Genomic_DNA"/>
</dbReference>
<reference evidence="3 4" key="1">
    <citation type="submission" date="2019-08" db="EMBL/GenBank/DDBJ databases">
        <authorList>
            <person name="Seo Y.L."/>
        </authorList>
    </citation>
    <scope>NUCLEOTIDE SEQUENCE [LARGE SCALE GENOMIC DNA]</scope>
    <source>
        <strain evidence="3 4">MaA-C15</strain>
    </source>
</reference>
<feature type="region of interest" description="Disordered" evidence="1">
    <location>
        <begin position="94"/>
        <end position="114"/>
    </location>
</feature>
<proteinExistence type="predicted"/>
<feature type="signal peptide" evidence="2">
    <location>
        <begin position="1"/>
        <end position="22"/>
    </location>
</feature>
<reference evidence="3 4" key="2">
    <citation type="submission" date="2019-09" db="EMBL/GenBank/DDBJ databases">
        <title>Mesorhizobium sp. MaA-C15 isolated from Microcystis aeruginosa.</title>
        <authorList>
            <person name="Jeong S.E."/>
            <person name="Jin H.M."/>
            <person name="Jeon C.O."/>
        </authorList>
    </citation>
    <scope>NUCLEOTIDE SEQUENCE [LARGE SCALE GENOMIC DNA]</scope>
    <source>
        <strain evidence="3 4">MaA-C15</strain>
    </source>
</reference>
<evidence type="ECO:0000313" key="4">
    <source>
        <dbReference type="Proteomes" id="UP000323258"/>
    </source>
</evidence>
<evidence type="ECO:0000313" key="3">
    <source>
        <dbReference type="EMBL" id="TYR32798.1"/>
    </source>
</evidence>
<dbReference type="AlphaFoldDB" id="A0A5D4GWP2"/>
<dbReference type="RefSeq" id="WP_148914561.1">
    <property type="nucleotide sequence ID" value="NZ_VSZS01000061.1"/>
</dbReference>
<accession>A0A5D4GWP2</accession>
<evidence type="ECO:0000256" key="1">
    <source>
        <dbReference type="SAM" id="MobiDB-lite"/>
    </source>
</evidence>
<gene>
    <name evidence="3" type="ORF">FY036_09865</name>
</gene>
<keyword evidence="2" id="KW-0732">Signal</keyword>
<dbReference type="Proteomes" id="UP000323258">
    <property type="component" value="Unassembled WGS sequence"/>
</dbReference>
<comment type="caution">
    <text evidence="3">The sequence shown here is derived from an EMBL/GenBank/DDBJ whole genome shotgun (WGS) entry which is preliminary data.</text>
</comment>
<sequence>MRKKLLPLLAAGAMLVASAAHADVFSSQGFSGETTTLNNLPGVNLDVAPGFGNTAGNCEEADVPSYTTRGGHTMRGTTCSFGNFSITTTGSNARSHYDTTYGGNPPPWMQGWRP</sequence>
<dbReference type="OrthoDB" id="8116859at2"/>
<keyword evidence="4" id="KW-1185">Reference proteome</keyword>
<protein>
    <recommendedName>
        <fullName evidence="5">Secreted protein</fullName>
    </recommendedName>
</protein>
<evidence type="ECO:0000256" key="2">
    <source>
        <dbReference type="SAM" id="SignalP"/>
    </source>
</evidence>
<evidence type="ECO:0008006" key="5">
    <source>
        <dbReference type="Google" id="ProtNLM"/>
    </source>
</evidence>